<dbReference type="AlphaFoldDB" id="A0A382PAP5"/>
<feature type="non-terminal residue" evidence="1">
    <location>
        <position position="34"/>
    </location>
</feature>
<proteinExistence type="predicted"/>
<evidence type="ECO:0000313" key="1">
    <source>
        <dbReference type="EMBL" id="SVC70449.1"/>
    </source>
</evidence>
<protein>
    <recommendedName>
        <fullName evidence="2">CoA-binding domain-containing protein</fullName>
    </recommendedName>
</protein>
<sequence length="34" mass="3782">MESDSHSDEEIKQIFSLKKIAVVGMSRHTAKAAH</sequence>
<accession>A0A382PAP5</accession>
<dbReference type="EMBL" id="UINC01106058">
    <property type="protein sequence ID" value="SVC70449.1"/>
    <property type="molecule type" value="Genomic_DNA"/>
</dbReference>
<evidence type="ECO:0008006" key="2">
    <source>
        <dbReference type="Google" id="ProtNLM"/>
    </source>
</evidence>
<reference evidence="1" key="1">
    <citation type="submission" date="2018-05" db="EMBL/GenBank/DDBJ databases">
        <authorList>
            <person name="Lanie J.A."/>
            <person name="Ng W.-L."/>
            <person name="Kazmierczak K.M."/>
            <person name="Andrzejewski T.M."/>
            <person name="Davidsen T.M."/>
            <person name="Wayne K.J."/>
            <person name="Tettelin H."/>
            <person name="Glass J.I."/>
            <person name="Rusch D."/>
            <person name="Podicherti R."/>
            <person name="Tsui H.-C.T."/>
            <person name="Winkler M.E."/>
        </authorList>
    </citation>
    <scope>NUCLEOTIDE SEQUENCE</scope>
</reference>
<gene>
    <name evidence="1" type="ORF">METZ01_LOCUS323303</name>
</gene>
<organism evidence="1">
    <name type="scientific">marine metagenome</name>
    <dbReference type="NCBI Taxonomy" id="408172"/>
    <lineage>
        <taxon>unclassified sequences</taxon>
        <taxon>metagenomes</taxon>
        <taxon>ecological metagenomes</taxon>
    </lineage>
</organism>
<name>A0A382PAP5_9ZZZZ</name>